<gene>
    <name evidence="2" type="ORF">MNQ99_18180</name>
</gene>
<dbReference type="Pfam" id="PF00535">
    <property type="entry name" value="Glycos_transf_2"/>
    <property type="match status" value="1"/>
</dbReference>
<evidence type="ECO:0000259" key="1">
    <source>
        <dbReference type="Pfam" id="PF00535"/>
    </source>
</evidence>
<reference evidence="2 3" key="1">
    <citation type="submission" date="2022-03" db="EMBL/GenBank/DDBJ databases">
        <title>Isotopic signatures of nitrous oxide derived from detoxification processes.</title>
        <authorList>
            <person name="Behrendt U."/>
            <person name="Buchen C."/>
            <person name="Well R."/>
            <person name="Ulrich A."/>
            <person name="Rohe L."/>
            <person name="Kolb S."/>
            <person name="Schloter M."/>
            <person name="Horn M.A."/>
            <person name="Augustin J."/>
        </authorList>
    </citation>
    <scope>NUCLEOTIDE SEQUENCE [LARGE SCALE GENOMIC DNA]</scope>
    <source>
        <strain evidence="2 3">S4-C24</strain>
    </source>
</reference>
<dbReference type="RefSeq" id="WP_241913983.1">
    <property type="nucleotide sequence ID" value="NZ_CP093326.1"/>
</dbReference>
<dbReference type="InterPro" id="IPR001173">
    <property type="entry name" value="Glyco_trans_2-like"/>
</dbReference>
<dbReference type="EMBL" id="CP093326">
    <property type="protein sequence ID" value="UNK45814.1"/>
    <property type="molecule type" value="Genomic_DNA"/>
</dbReference>
<evidence type="ECO:0000313" key="2">
    <source>
        <dbReference type="EMBL" id="UNK45814.1"/>
    </source>
</evidence>
<dbReference type="InterPro" id="IPR050834">
    <property type="entry name" value="Glycosyltransf_2"/>
</dbReference>
<accession>A0ABY3WDQ1</accession>
<keyword evidence="2" id="KW-0808">Transferase</keyword>
<dbReference type="InterPro" id="IPR029044">
    <property type="entry name" value="Nucleotide-diphossugar_trans"/>
</dbReference>
<keyword evidence="2" id="KW-0328">Glycosyltransferase</keyword>
<dbReference type="GO" id="GO:0016757">
    <property type="term" value="F:glycosyltransferase activity"/>
    <property type="evidence" value="ECO:0007669"/>
    <property type="project" value="UniProtKB-KW"/>
</dbReference>
<feature type="domain" description="Glycosyltransferase 2-like" evidence="1">
    <location>
        <begin position="12"/>
        <end position="140"/>
    </location>
</feature>
<sequence length="261" mass="29057">MNRSASDPLTVSVVVPVFNRVGTVERALRSVLEQHPAVHEVIVVDDGSTDGTPDVVAAMAAEDGRIRCLHQTNQGASAARNRGIAEATGQLVAFQDSDDEWLPGKIARQLEAREHSGPGFVFCRLAIHQPGARTMTVPSPRRTPGKYALLWENFISTQTVLVDRAVLAETPGFDIRLRRLQDWDLWLEILKRPAVPLVFVPEVLVHAYRQPDSLSASEAAFYSAMEHIMGKHWKLIARHPWGLLRHCYRIVKGRALQLVQA</sequence>
<evidence type="ECO:0000313" key="3">
    <source>
        <dbReference type="Proteomes" id="UP000829069"/>
    </source>
</evidence>
<keyword evidence="3" id="KW-1185">Reference proteome</keyword>
<name>A0ABY3WDQ1_9MICC</name>
<organism evidence="2 3">
    <name type="scientific">Arthrobacter sulfonylureivorans</name>
    <dbReference type="NCBI Taxonomy" id="2486855"/>
    <lineage>
        <taxon>Bacteria</taxon>
        <taxon>Bacillati</taxon>
        <taxon>Actinomycetota</taxon>
        <taxon>Actinomycetes</taxon>
        <taxon>Micrococcales</taxon>
        <taxon>Micrococcaceae</taxon>
        <taxon>Arthrobacter</taxon>
    </lineage>
</organism>
<dbReference type="PANTHER" id="PTHR43685">
    <property type="entry name" value="GLYCOSYLTRANSFERASE"/>
    <property type="match status" value="1"/>
</dbReference>
<dbReference type="SUPFAM" id="SSF53448">
    <property type="entry name" value="Nucleotide-diphospho-sugar transferases"/>
    <property type="match status" value="1"/>
</dbReference>
<dbReference type="PANTHER" id="PTHR43685:SF2">
    <property type="entry name" value="GLYCOSYLTRANSFERASE 2-LIKE DOMAIN-CONTAINING PROTEIN"/>
    <property type="match status" value="1"/>
</dbReference>
<dbReference type="Gene3D" id="3.90.550.10">
    <property type="entry name" value="Spore Coat Polysaccharide Biosynthesis Protein SpsA, Chain A"/>
    <property type="match status" value="1"/>
</dbReference>
<dbReference type="EC" id="2.4.-.-" evidence="2"/>
<dbReference type="Proteomes" id="UP000829069">
    <property type="component" value="Chromosome"/>
</dbReference>
<protein>
    <submittedName>
        <fullName evidence="2">Glycosyltransferase</fullName>
        <ecNumber evidence="2">2.4.-.-</ecNumber>
    </submittedName>
</protein>
<proteinExistence type="predicted"/>